<dbReference type="InterPro" id="IPR028939">
    <property type="entry name" value="P5C_Rdtase_cat_N"/>
</dbReference>
<comment type="pathway">
    <text evidence="4">Amino-acid biosynthesis; L-proline biosynthesis; L-proline from L-glutamate 5-semialdehyde: step 1/1.</text>
</comment>
<keyword evidence="3 4" id="KW-0560">Oxidoreductase</keyword>
<dbReference type="GO" id="GO:0005737">
    <property type="term" value="C:cytoplasm"/>
    <property type="evidence" value="ECO:0007669"/>
    <property type="project" value="UniProtKB-SubCell"/>
</dbReference>
<dbReference type="HAMAP" id="MF_01925">
    <property type="entry name" value="P5C_reductase"/>
    <property type="match status" value="1"/>
</dbReference>
<dbReference type="InterPro" id="IPR008927">
    <property type="entry name" value="6-PGluconate_DH-like_C_sf"/>
</dbReference>
<dbReference type="Gene3D" id="1.10.3730.10">
    <property type="entry name" value="ProC C-terminal domain-like"/>
    <property type="match status" value="1"/>
</dbReference>
<sequence>MSDIAFLGGGNMASAIAHGITNSLRDLSLSVYDKNTEKLNYWTSKGVLGFLMPNEELSESRLWILAVKPQNMKELCESITPFIQPDTLILSVAAGITTSSISKWLCDHTSIIRCMPNTPSTIGIGATAVYARESVSKRDLDFVLSLLSTIGTTEVLNDEGLLDAVTGLSGSGPAYVYYFLESLIEGGIGLGLTKETAKSLAIQTVIGATQLAQTSEDSIARLRENVTSKGGTTKAALDILEKNNFKNIVIEAMKAAKDRAAELSKEFK</sequence>
<dbReference type="NCBIfam" id="TIGR00112">
    <property type="entry name" value="proC"/>
    <property type="match status" value="1"/>
</dbReference>
<dbReference type="EC" id="1.5.1.2" evidence="4 5"/>
<evidence type="ECO:0000259" key="8">
    <source>
        <dbReference type="Pfam" id="PF14748"/>
    </source>
</evidence>
<feature type="binding site" evidence="6">
    <location>
        <position position="54"/>
    </location>
    <ligand>
        <name>NADPH</name>
        <dbReference type="ChEBI" id="CHEBI:57783"/>
    </ligand>
</feature>
<dbReference type="AlphaFoldDB" id="A0A654KIL0"/>
<dbReference type="FunFam" id="1.10.3730.10:FF:000001">
    <property type="entry name" value="Pyrroline-5-carboxylate reductase"/>
    <property type="match status" value="1"/>
</dbReference>
<organism evidence="9 10">
    <name type="scientific">Taylorella equigenitalis (strain MCE9)</name>
    <dbReference type="NCBI Taxonomy" id="937774"/>
    <lineage>
        <taxon>Bacteria</taxon>
        <taxon>Pseudomonadati</taxon>
        <taxon>Pseudomonadota</taxon>
        <taxon>Betaproteobacteria</taxon>
        <taxon>Burkholderiales</taxon>
        <taxon>Alcaligenaceae</taxon>
        <taxon>Taylorella</taxon>
    </lineage>
</organism>
<keyword evidence="4" id="KW-0641">Proline biosynthesis</keyword>
<dbReference type="Pfam" id="PF03807">
    <property type="entry name" value="F420_oxidored"/>
    <property type="match status" value="1"/>
</dbReference>
<name>A0A654KIL0_TAYEM</name>
<dbReference type="InterPro" id="IPR036291">
    <property type="entry name" value="NAD(P)-bd_dom_sf"/>
</dbReference>
<evidence type="ECO:0000256" key="6">
    <source>
        <dbReference type="PIRSR" id="PIRSR000193-1"/>
    </source>
</evidence>
<evidence type="ECO:0000256" key="2">
    <source>
        <dbReference type="ARBA" id="ARBA00022857"/>
    </source>
</evidence>
<keyword evidence="4" id="KW-0963">Cytoplasm</keyword>
<dbReference type="EMBL" id="CP002456">
    <property type="protein sequence ID" value="ADU92291.1"/>
    <property type="molecule type" value="Genomic_DNA"/>
</dbReference>
<feature type="domain" description="Pyrroline-5-carboxylate reductase catalytic N-terminal" evidence="7">
    <location>
        <begin position="4"/>
        <end position="95"/>
    </location>
</feature>
<dbReference type="GO" id="GO:0055129">
    <property type="term" value="P:L-proline biosynthetic process"/>
    <property type="evidence" value="ECO:0007669"/>
    <property type="project" value="UniProtKB-UniRule"/>
</dbReference>
<comment type="function">
    <text evidence="4">Catalyzes the reduction of 1-pyrroline-5-carboxylate (PCA) to L-proline.</text>
</comment>
<dbReference type="Gene3D" id="3.40.50.720">
    <property type="entry name" value="NAD(P)-binding Rossmann-like Domain"/>
    <property type="match status" value="1"/>
</dbReference>
<evidence type="ECO:0000313" key="10">
    <source>
        <dbReference type="Proteomes" id="UP000007472"/>
    </source>
</evidence>
<comment type="catalytic activity">
    <reaction evidence="4">
        <text>L-proline + NAD(+) = (S)-1-pyrroline-5-carboxylate + NADH + 2 H(+)</text>
        <dbReference type="Rhea" id="RHEA:14105"/>
        <dbReference type="ChEBI" id="CHEBI:15378"/>
        <dbReference type="ChEBI" id="CHEBI:17388"/>
        <dbReference type="ChEBI" id="CHEBI:57540"/>
        <dbReference type="ChEBI" id="CHEBI:57945"/>
        <dbReference type="ChEBI" id="CHEBI:60039"/>
        <dbReference type="EC" id="1.5.1.2"/>
    </reaction>
</comment>
<proteinExistence type="inferred from homology"/>
<reference evidence="9 10" key="1">
    <citation type="journal article" date="2011" name="J. Bacteriol.">
        <title>Genome sequence of Taylorella equigenitalis MCE9, the causative agent of contagious equine metritis.</title>
        <authorList>
            <person name="Hebert L."/>
            <person name="Moumen B."/>
            <person name="Duquesne F."/>
            <person name="Breuil M.F."/>
            <person name="Laugier C."/>
            <person name="Batto J.M."/>
            <person name="Renault P."/>
            <person name="Petry S."/>
        </authorList>
    </citation>
    <scope>NUCLEOTIDE SEQUENCE [LARGE SCALE GENOMIC DNA]</scope>
    <source>
        <strain evidence="9 10">MCE9</strain>
    </source>
</reference>
<accession>A0A654KIL0</accession>
<evidence type="ECO:0000313" key="9">
    <source>
        <dbReference type="EMBL" id="ADU92291.1"/>
    </source>
</evidence>
<evidence type="ECO:0000256" key="4">
    <source>
        <dbReference type="HAMAP-Rule" id="MF_01925"/>
    </source>
</evidence>
<feature type="binding site" evidence="6">
    <location>
        <begin position="66"/>
        <end position="69"/>
    </location>
    <ligand>
        <name>NADP(+)</name>
        <dbReference type="ChEBI" id="CHEBI:58349"/>
    </ligand>
</feature>
<evidence type="ECO:0000256" key="1">
    <source>
        <dbReference type="ARBA" id="ARBA00005525"/>
    </source>
</evidence>
<feature type="domain" description="Pyrroline-5-carboxylate reductase dimerisation" evidence="8">
    <location>
        <begin position="159"/>
        <end position="263"/>
    </location>
</feature>
<dbReference type="InterPro" id="IPR000304">
    <property type="entry name" value="Pyrroline-COOH_reductase"/>
</dbReference>
<gene>
    <name evidence="4" type="primary">proC</name>
    <name evidence="9" type="ordered locus">TEQUI_1377</name>
</gene>
<feature type="binding site" evidence="6">
    <location>
        <begin position="7"/>
        <end position="12"/>
    </location>
    <ligand>
        <name>NADP(+)</name>
        <dbReference type="ChEBI" id="CHEBI:58349"/>
    </ligand>
</feature>
<dbReference type="PIRSF" id="PIRSF000193">
    <property type="entry name" value="Pyrrol-5-carb_rd"/>
    <property type="match status" value="1"/>
</dbReference>
<dbReference type="Proteomes" id="UP000007472">
    <property type="component" value="Chromosome"/>
</dbReference>
<dbReference type="UniPathway" id="UPA00098">
    <property type="reaction ID" value="UER00361"/>
</dbReference>
<evidence type="ECO:0000256" key="3">
    <source>
        <dbReference type="ARBA" id="ARBA00023002"/>
    </source>
</evidence>
<dbReference type="InterPro" id="IPR029036">
    <property type="entry name" value="P5CR_dimer"/>
</dbReference>
<dbReference type="KEGG" id="teq:TEQUI_1377"/>
<dbReference type="Pfam" id="PF14748">
    <property type="entry name" value="P5CR_dimer"/>
    <property type="match status" value="1"/>
</dbReference>
<dbReference type="PANTHER" id="PTHR11645:SF0">
    <property type="entry name" value="PYRROLINE-5-CARBOXYLATE REDUCTASE 3"/>
    <property type="match status" value="1"/>
</dbReference>
<comment type="subcellular location">
    <subcellularLocation>
        <location evidence="4">Cytoplasm</location>
    </subcellularLocation>
</comment>
<evidence type="ECO:0000256" key="5">
    <source>
        <dbReference type="NCBIfam" id="TIGR00112"/>
    </source>
</evidence>
<protein>
    <recommendedName>
        <fullName evidence="4 5">Pyrroline-5-carboxylate reductase</fullName>
        <shortName evidence="4">P5C reductase</shortName>
        <shortName evidence="4">P5CR</shortName>
        <ecNumber evidence="4 5">1.5.1.2</ecNumber>
    </recommendedName>
    <alternativeName>
        <fullName evidence="4">PCA reductase</fullName>
    </alternativeName>
</protein>
<dbReference type="PANTHER" id="PTHR11645">
    <property type="entry name" value="PYRROLINE-5-CARBOXYLATE REDUCTASE"/>
    <property type="match status" value="1"/>
</dbReference>
<dbReference type="GO" id="GO:0004735">
    <property type="term" value="F:pyrroline-5-carboxylate reductase activity"/>
    <property type="evidence" value="ECO:0007669"/>
    <property type="project" value="UniProtKB-UniRule"/>
</dbReference>
<dbReference type="SUPFAM" id="SSF51735">
    <property type="entry name" value="NAD(P)-binding Rossmann-fold domains"/>
    <property type="match status" value="1"/>
</dbReference>
<keyword evidence="2 4" id="KW-0521">NADP</keyword>
<dbReference type="SUPFAM" id="SSF48179">
    <property type="entry name" value="6-phosphogluconate dehydrogenase C-terminal domain-like"/>
    <property type="match status" value="1"/>
</dbReference>
<keyword evidence="4" id="KW-0028">Amino-acid biosynthesis</keyword>
<evidence type="ECO:0000259" key="7">
    <source>
        <dbReference type="Pfam" id="PF03807"/>
    </source>
</evidence>
<comment type="similarity">
    <text evidence="1 4">Belongs to the pyrroline-5-carboxylate reductase family.</text>
</comment>
<comment type="catalytic activity">
    <reaction evidence="4">
        <text>L-proline + NADP(+) = (S)-1-pyrroline-5-carboxylate + NADPH + 2 H(+)</text>
        <dbReference type="Rhea" id="RHEA:14109"/>
        <dbReference type="ChEBI" id="CHEBI:15378"/>
        <dbReference type="ChEBI" id="CHEBI:17388"/>
        <dbReference type="ChEBI" id="CHEBI:57783"/>
        <dbReference type="ChEBI" id="CHEBI:58349"/>
        <dbReference type="ChEBI" id="CHEBI:60039"/>
        <dbReference type="EC" id="1.5.1.2"/>
    </reaction>
</comment>